<dbReference type="GO" id="GO:0005739">
    <property type="term" value="C:mitochondrion"/>
    <property type="evidence" value="ECO:0007669"/>
    <property type="project" value="UniProtKB-SubCell"/>
</dbReference>
<dbReference type="Proteomes" id="UP000827889">
    <property type="component" value="Chromosome 8"/>
</dbReference>
<evidence type="ECO:0000256" key="8">
    <source>
        <dbReference type="ARBA" id="ARBA00054758"/>
    </source>
</evidence>
<keyword evidence="6 9" id="KW-0496">Mitochondrion</keyword>
<evidence type="ECO:0000313" key="12">
    <source>
        <dbReference type="RefSeq" id="XP_030530991.1"/>
    </source>
</evidence>
<proteinExistence type="inferred from homology"/>
<sequence length="498" mass="55107">MLRKLLLRTSHARRALSNVNTASSGSRPLNQCPSPSLSLLPRETAPFYSSNSAEVPGGTFVKHVDDDPNGSTSQPSATISVDRSALYNPPEHSHEPTSDSELVKHLKGIIKFRGGPISVAEYMEEVLTNPKAGFYINHDVFGTEGDFITSPEVSQMFGEMIGVWTMCMWEQMGQPRRVNLVELGPGRGTLMADLLRGTSKFKQFTEALHIHMVECSPTLRKLQHSNLKCIEEENVSQYVGHRTISTLAETPVTWHAALEQVPSGLPTIIIAHEFYDALPIHQFQRASRGWCEKMVDIEEDSSFRFVLSPQPTPANLYLMKRFQWATDEEIEKLNHIEICPTAMDLTQTIAKRISSDGGGALIIDYGLDGVISDSLQAIRKHKFVDILDDPGSADLSAYVDFAAIKHSAEEESDVSVHGPITQSQFLGALGINFRVEALLQNCTDEQAESLRAGYWQLVGEGEAPFWEGPDEQVPIGMGTRYLVMAIVNKKRGVPVPFS</sequence>
<evidence type="ECO:0000256" key="10">
    <source>
        <dbReference type="SAM" id="MobiDB-lite"/>
    </source>
</evidence>
<dbReference type="EC" id="2.1.1.320" evidence="9"/>
<feature type="compositionally biased region" description="Polar residues" evidence="10">
    <location>
        <begin position="69"/>
        <end position="79"/>
    </location>
</feature>
<comment type="similarity">
    <text evidence="2 9">Belongs to the NDUFAF7 family.</text>
</comment>
<evidence type="ECO:0000256" key="1">
    <source>
        <dbReference type="ARBA" id="ARBA00004173"/>
    </source>
</evidence>
<evidence type="ECO:0000256" key="6">
    <source>
        <dbReference type="ARBA" id="ARBA00023128"/>
    </source>
</evidence>
<evidence type="ECO:0000256" key="5">
    <source>
        <dbReference type="ARBA" id="ARBA00022946"/>
    </source>
</evidence>
<keyword evidence="11" id="KW-1185">Reference proteome</keyword>
<dbReference type="FunFam" id="3.40.50.12710:FF:000001">
    <property type="entry name" value="Protein arginine methyltransferase NDUFAF7"/>
    <property type="match status" value="1"/>
</dbReference>
<feature type="region of interest" description="Disordered" evidence="10">
    <location>
        <begin position="58"/>
        <end position="79"/>
    </location>
</feature>
<comment type="subcellular location">
    <subcellularLocation>
        <location evidence="1 9">Mitochondrion</location>
    </subcellularLocation>
</comment>
<evidence type="ECO:0000256" key="2">
    <source>
        <dbReference type="ARBA" id="ARBA00005891"/>
    </source>
</evidence>
<dbReference type="AlphaFoldDB" id="A0A8B8P8A1"/>
<evidence type="ECO:0000256" key="9">
    <source>
        <dbReference type="RuleBase" id="RU364114"/>
    </source>
</evidence>
<dbReference type="InterPro" id="IPR003788">
    <property type="entry name" value="NDUFAF7"/>
</dbReference>
<gene>
    <name evidence="12" type="primary">LOC115741293</name>
</gene>
<dbReference type="Gene3D" id="3.40.50.12710">
    <property type="match status" value="1"/>
</dbReference>
<comment type="catalytic activity">
    <reaction evidence="7 9">
        <text>L-arginyl-[protein] + 2 S-adenosyl-L-methionine = N(omega),N(omega)'-dimethyl-L-arginyl-[protein] + 2 S-adenosyl-L-homocysteine + 2 H(+)</text>
        <dbReference type="Rhea" id="RHEA:48108"/>
        <dbReference type="Rhea" id="RHEA-COMP:10532"/>
        <dbReference type="Rhea" id="RHEA-COMP:11992"/>
        <dbReference type="ChEBI" id="CHEBI:15378"/>
        <dbReference type="ChEBI" id="CHEBI:29965"/>
        <dbReference type="ChEBI" id="CHEBI:57856"/>
        <dbReference type="ChEBI" id="CHEBI:59789"/>
        <dbReference type="ChEBI" id="CHEBI:88221"/>
        <dbReference type="EC" id="2.1.1.320"/>
    </reaction>
</comment>
<keyword evidence="4 9" id="KW-0808">Transferase</keyword>
<dbReference type="Pfam" id="PF02636">
    <property type="entry name" value="Methyltransf_28"/>
    <property type="match status" value="1"/>
</dbReference>
<keyword evidence="3 9" id="KW-0489">Methyltransferase</keyword>
<organism evidence="11 12">
    <name type="scientific">Rhodamnia argentea</name>
    <dbReference type="NCBI Taxonomy" id="178133"/>
    <lineage>
        <taxon>Eukaryota</taxon>
        <taxon>Viridiplantae</taxon>
        <taxon>Streptophyta</taxon>
        <taxon>Embryophyta</taxon>
        <taxon>Tracheophyta</taxon>
        <taxon>Spermatophyta</taxon>
        <taxon>Magnoliopsida</taxon>
        <taxon>eudicotyledons</taxon>
        <taxon>Gunneridae</taxon>
        <taxon>Pentapetalae</taxon>
        <taxon>rosids</taxon>
        <taxon>malvids</taxon>
        <taxon>Myrtales</taxon>
        <taxon>Myrtaceae</taxon>
        <taxon>Myrtoideae</taxon>
        <taxon>Myrteae</taxon>
        <taxon>Australasian group</taxon>
        <taxon>Rhodamnia</taxon>
    </lineage>
</organism>
<dbReference type="PANTHER" id="PTHR12049">
    <property type="entry name" value="PROTEIN ARGININE METHYLTRANSFERASE NDUFAF7, MITOCHONDRIAL"/>
    <property type="match status" value="1"/>
</dbReference>
<evidence type="ECO:0000256" key="4">
    <source>
        <dbReference type="ARBA" id="ARBA00022679"/>
    </source>
</evidence>
<keyword evidence="5" id="KW-0809">Transit peptide</keyword>
<dbReference type="InterPro" id="IPR029063">
    <property type="entry name" value="SAM-dependent_MTases_sf"/>
</dbReference>
<comment type="function">
    <text evidence="8">Arginine methyltransferase involved in the assembly or stability of mitochondrial NADH:ubiquinone oxidoreductase complex (complex I). Acts by mediating symmetric dimethylation of 'Arg-118' of NDUFS2 after it assembles into the complex I, stabilizing the early intermediate complex.</text>
</comment>
<dbReference type="PANTHER" id="PTHR12049:SF7">
    <property type="entry name" value="PROTEIN ARGININE METHYLTRANSFERASE NDUFAF7, MITOCHONDRIAL"/>
    <property type="match status" value="1"/>
</dbReference>
<accession>A0A8B8P8A1</accession>
<dbReference type="InterPro" id="IPR038375">
    <property type="entry name" value="NDUFAF7_sf"/>
</dbReference>
<dbReference type="GO" id="GO:0032981">
    <property type="term" value="P:mitochondrial respiratory chain complex I assembly"/>
    <property type="evidence" value="ECO:0007669"/>
    <property type="project" value="UniProtKB-ARBA"/>
</dbReference>
<evidence type="ECO:0000256" key="3">
    <source>
        <dbReference type="ARBA" id="ARBA00022603"/>
    </source>
</evidence>
<name>A0A8B8P8A1_9MYRT</name>
<dbReference type="SUPFAM" id="SSF53335">
    <property type="entry name" value="S-adenosyl-L-methionine-dependent methyltransferases"/>
    <property type="match status" value="1"/>
</dbReference>
<reference evidence="12" key="1">
    <citation type="submission" date="2025-08" db="UniProtKB">
        <authorList>
            <consortium name="RefSeq"/>
        </authorList>
    </citation>
    <scope>IDENTIFICATION</scope>
    <source>
        <tissue evidence="12">Leaf</tissue>
    </source>
</reference>
<evidence type="ECO:0000313" key="11">
    <source>
        <dbReference type="Proteomes" id="UP000827889"/>
    </source>
</evidence>
<dbReference type="GO" id="GO:0035243">
    <property type="term" value="F:protein-arginine omega-N symmetric methyltransferase activity"/>
    <property type="evidence" value="ECO:0007669"/>
    <property type="project" value="UniProtKB-EC"/>
</dbReference>
<dbReference type="GeneID" id="115741293"/>
<dbReference type="GO" id="GO:0032259">
    <property type="term" value="P:methylation"/>
    <property type="evidence" value="ECO:0007669"/>
    <property type="project" value="UniProtKB-KW"/>
</dbReference>
<evidence type="ECO:0000256" key="7">
    <source>
        <dbReference type="ARBA" id="ARBA00048612"/>
    </source>
</evidence>
<protein>
    <recommendedName>
        <fullName evidence="9">Protein arginine methyltransferase NDUFAF7</fullName>
        <ecNumber evidence="9">2.1.1.320</ecNumber>
    </recommendedName>
</protein>
<dbReference type="RefSeq" id="XP_030530991.1">
    <property type="nucleotide sequence ID" value="XM_030675131.2"/>
</dbReference>